<dbReference type="PANTHER" id="PTHR46230:SF7">
    <property type="entry name" value="BOLA-LIKE PROTEIN 1"/>
    <property type="match status" value="1"/>
</dbReference>
<protein>
    <recommendedName>
        <fullName evidence="4">BolA-like protein</fullName>
    </recommendedName>
</protein>
<dbReference type="InterPro" id="IPR002634">
    <property type="entry name" value="BolA"/>
</dbReference>
<organism evidence="2 3">
    <name type="scientific">Geranomyces variabilis</name>
    <dbReference type="NCBI Taxonomy" id="109894"/>
    <lineage>
        <taxon>Eukaryota</taxon>
        <taxon>Fungi</taxon>
        <taxon>Fungi incertae sedis</taxon>
        <taxon>Chytridiomycota</taxon>
        <taxon>Chytridiomycota incertae sedis</taxon>
        <taxon>Chytridiomycetes</taxon>
        <taxon>Spizellomycetales</taxon>
        <taxon>Powellomycetaceae</taxon>
        <taxon>Geranomyces</taxon>
    </lineage>
</organism>
<dbReference type="AlphaFoldDB" id="A0AAD5TE70"/>
<comment type="caution">
    <text evidence="2">The sequence shown here is derived from an EMBL/GenBank/DDBJ whole genome shotgun (WGS) entry which is preliminary data.</text>
</comment>
<evidence type="ECO:0000256" key="1">
    <source>
        <dbReference type="RuleBase" id="RU003860"/>
    </source>
</evidence>
<comment type="similarity">
    <text evidence="1">Belongs to the BolA/IbaG family.</text>
</comment>
<dbReference type="SUPFAM" id="SSF82657">
    <property type="entry name" value="BolA-like"/>
    <property type="match status" value="1"/>
</dbReference>
<sequence length="131" mass="14357">MHRPLLDRSASLLQLLLPRPAVSCSLSRRNFRPLSTMPGPLATRMEEKLQKALAPTFLEIIDDSAKHAGHAAMRGVKGGETHFSVTAVSEAFAGMRPVQRHQKVYTILDDELKGGLHALSLTTKTPAEYAK</sequence>
<dbReference type="GO" id="GO:0016226">
    <property type="term" value="P:iron-sulfur cluster assembly"/>
    <property type="evidence" value="ECO:0007669"/>
    <property type="project" value="TreeGrafter"/>
</dbReference>
<dbReference type="PANTHER" id="PTHR46230">
    <property type="match status" value="1"/>
</dbReference>
<evidence type="ECO:0000313" key="2">
    <source>
        <dbReference type="EMBL" id="KAJ3173930.1"/>
    </source>
</evidence>
<reference evidence="2" key="1">
    <citation type="submission" date="2020-05" db="EMBL/GenBank/DDBJ databases">
        <title>Phylogenomic resolution of chytrid fungi.</title>
        <authorList>
            <person name="Stajich J.E."/>
            <person name="Amses K."/>
            <person name="Simmons R."/>
            <person name="Seto K."/>
            <person name="Myers J."/>
            <person name="Bonds A."/>
            <person name="Quandt C.A."/>
            <person name="Barry K."/>
            <person name="Liu P."/>
            <person name="Grigoriev I."/>
            <person name="Longcore J.E."/>
            <person name="James T.Y."/>
        </authorList>
    </citation>
    <scope>NUCLEOTIDE SEQUENCE</scope>
    <source>
        <strain evidence="2">JEL0379</strain>
    </source>
</reference>
<gene>
    <name evidence="2" type="ORF">HDU87_007252</name>
</gene>
<name>A0AAD5TE70_9FUNG</name>
<dbReference type="Proteomes" id="UP001212152">
    <property type="component" value="Unassembled WGS sequence"/>
</dbReference>
<dbReference type="Pfam" id="PF01722">
    <property type="entry name" value="BolA"/>
    <property type="match status" value="1"/>
</dbReference>
<evidence type="ECO:0008006" key="4">
    <source>
        <dbReference type="Google" id="ProtNLM"/>
    </source>
</evidence>
<proteinExistence type="inferred from homology"/>
<dbReference type="Gene3D" id="3.30.300.90">
    <property type="entry name" value="BolA-like"/>
    <property type="match status" value="1"/>
</dbReference>
<dbReference type="EMBL" id="JADGJQ010000067">
    <property type="protein sequence ID" value="KAJ3173930.1"/>
    <property type="molecule type" value="Genomic_DNA"/>
</dbReference>
<dbReference type="InterPro" id="IPR036065">
    <property type="entry name" value="BolA-like_sf"/>
</dbReference>
<evidence type="ECO:0000313" key="3">
    <source>
        <dbReference type="Proteomes" id="UP001212152"/>
    </source>
</evidence>
<accession>A0AAD5TE70</accession>
<keyword evidence="3" id="KW-1185">Reference proteome</keyword>